<dbReference type="PROSITE" id="PS00061">
    <property type="entry name" value="ADH_SHORT"/>
    <property type="match status" value="1"/>
</dbReference>
<dbReference type="PRINTS" id="PR00080">
    <property type="entry name" value="SDRFAMILY"/>
</dbReference>
<dbReference type="InterPro" id="IPR002347">
    <property type="entry name" value="SDR_fam"/>
</dbReference>
<evidence type="ECO:0000256" key="1">
    <source>
        <dbReference type="ARBA" id="ARBA00023002"/>
    </source>
</evidence>
<dbReference type="PANTHER" id="PTHR43975:SF2">
    <property type="entry name" value="EG:BACR7A4.14 PROTEIN-RELATED"/>
    <property type="match status" value="1"/>
</dbReference>
<reference evidence="3" key="1">
    <citation type="submission" date="2022-11" db="UniProtKB">
        <authorList>
            <consortium name="WormBaseParasite"/>
        </authorList>
    </citation>
    <scope>IDENTIFICATION</scope>
</reference>
<dbReference type="PANTHER" id="PTHR43975">
    <property type="entry name" value="ZGC:101858"/>
    <property type="match status" value="1"/>
</dbReference>
<dbReference type="InterPro" id="IPR020904">
    <property type="entry name" value="Sc_DH/Rdtase_CS"/>
</dbReference>
<dbReference type="Gene3D" id="3.40.50.720">
    <property type="entry name" value="NAD(P)-binding Rossmann-like Domain"/>
    <property type="match status" value="1"/>
</dbReference>
<keyword evidence="1" id="KW-0560">Oxidoreductase</keyword>
<dbReference type="NCBIfam" id="NF005559">
    <property type="entry name" value="PRK07231.1"/>
    <property type="match status" value="1"/>
</dbReference>
<dbReference type="Proteomes" id="UP000887577">
    <property type="component" value="Unplaced"/>
</dbReference>
<dbReference type="InterPro" id="IPR036291">
    <property type="entry name" value="NAD(P)-bd_dom_sf"/>
</dbReference>
<dbReference type="PRINTS" id="PR00081">
    <property type="entry name" value="GDHRDH"/>
</dbReference>
<proteinExistence type="predicted"/>
<name>A0A914YLJ6_9BILA</name>
<protein>
    <submittedName>
        <fullName evidence="3">Uncharacterized protein</fullName>
    </submittedName>
</protein>
<organism evidence="2 3">
    <name type="scientific">Panagrolaimus superbus</name>
    <dbReference type="NCBI Taxonomy" id="310955"/>
    <lineage>
        <taxon>Eukaryota</taxon>
        <taxon>Metazoa</taxon>
        <taxon>Ecdysozoa</taxon>
        <taxon>Nematoda</taxon>
        <taxon>Chromadorea</taxon>
        <taxon>Rhabditida</taxon>
        <taxon>Tylenchina</taxon>
        <taxon>Panagrolaimomorpha</taxon>
        <taxon>Panagrolaimoidea</taxon>
        <taxon>Panagrolaimidae</taxon>
        <taxon>Panagrolaimus</taxon>
    </lineage>
</organism>
<sequence>MTSTIPSLIDLTGKSALITGASVGIGRATTILFRQLGASVIAVARNLEHLKSLTEECEKIKTNGFIHTVSADITKEDEVEALFKSVHQKFGSKFDILVNNAGILEKGSILETNLEQYDRVLGLNLRAQYNITQKAAKCLIEAKGNIVNVSSVNGIRSFPGVLAYNISKSGLDQMTSCIALELASAGVRVNSVNPGVTVTELHRRSGMNNADYEKFLEHSKTTHALGRAGEAKEVANAIAFLASDAASFITGVTLPVDGGRHAMCPR</sequence>
<keyword evidence="2" id="KW-1185">Reference proteome</keyword>
<dbReference type="Pfam" id="PF13561">
    <property type="entry name" value="adh_short_C2"/>
    <property type="match status" value="1"/>
</dbReference>
<evidence type="ECO:0000313" key="3">
    <source>
        <dbReference type="WBParaSite" id="PSU_v2.g18195.t1"/>
    </source>
</evidence>
<evidence type="ECO:0000313" key="2">
    <source>
        <dbReference type="Proteomes" id="UP000887577"/>
    </source>
</evidence>
<dbReference type="GO" id="GO:0016491">
    <property type="term" value="F:oxidoreductase activity"/>
    <property type="evidence" value="ECO:0007669"/>
    <property type="project" value="UniProtKB-KW"/>
</dbReference>
<dbReference type="FunFam" id="3.40.50.720:FF:000084">
    <property type="entry name" value="Short-chain dehydrogenase reductase"/>
    <property type="match status" value="1"/>
</dbReference>
<dbReference type="SUPFAM" id="SSF51735">
    <property type="entry name" value="NAD(P)-binding Rossmann-fold domains"/>
    <property type="match status" value="1"/>
</dbReference>
<dbReference type="AlphaFoldDB" id="A0A914YLJ6"/>
<accession>A0A914YLJ6</accession>
<dbReference type="WBParaSite" id="PSU_v2.g18195.t1">
    <property type="protein sequence ID" value="PSU_v2.g18195.t1"/>
    <property type="gene ID" value="PSU_v2.g18195"/>
</dbReference>